<name>A0A5D2DWP3_GOSDA</name>
<evidence type="ECO:0000313" key="2">
    <source>
        <dbReference type="Proteomes" id="UP000323506"/>
    </source>
</evidence>
<dbReference type="EMBL" id="CM017700">
    <property type="protein sequence ID" value="TYG85500.1"/>
    <property type="molecule type" value="Genomic_DNA"/>
</dbReference>
<dbReference type="AlphaFoldDB" id="A0A5D2DWP3"/>
<keyword evidence="2" id="KW-1185">Reference proteome</keyword>
<dbReference type="Proteomes" id="UP000323506">
    <property type="component" value="Chromosome A13"/>
</dbReference>
<protein>
    <submittedName>
        <fullName evidence="1">Uncharacterized protein</fullName>
    </submittedName>
</protein>
<organism evidence="1 2">
    <name type="scientific">Gossypium darwinii</name>
    <name type="common">Darwin's cotton</name>
    <name type="synonym">Gossypium barbadense var. darwinii</name>
    <dbReference type="NCBI Taxonomy" id="34276"/>
    <lineage>
        <taxon>Eukaryota</taxon>
        <taxon>Viridiplantae</taxon>
        <taxon>Streptophyta</taxon>
        <taxon>Embryophyta</taxon>
        <taxon>Tracheophyta</taxon>
        <taxon>Spermatophyta</taxon>
        <taxon>Magnoliopsida</taxon>
        <taxon>eudicotyledons</taxon>
        <taxon>Gunneridae</taxon>
        <taxon>Pentapetalae</taxon>
        <taxon>rosids</taxon>
        <taxon>malvids</taxon>
        <taxon>Malvales</taxon>
        <taxon>Malvaceae</taxon>
        <taxon>Malvoideae</taxon>
        <taxon>Gossypium</taxon>
    </lineage>
</organism>
<evidence type="ECO:0000313" key="1">
    <source>
        <dbReference type="EMBL" id="TYG85500.1"/>
    </source>
</evidence>
<reference evidence="1 2" key="1">
    <citation type="submission" date="2019-06" db="EMBL/GenBank/DDBJ databases">
        <title>WGS assembly of Gossypium darwinii.</title>
        <authorList>
            <person name="Chen Z.J."/>
            <person name="Sreedasyam A."/>
            <person name="Ando A."/>
            <person name="Song Q."/>
            <person name="De L."/>
            <person name="Hulse-Kemp A."/>
            <person name="Ding M."/>
            <person name="Ye W."/>
            <person name="Kirkbride R."/>
            <person name="Jenkins J."/>
            <person name="Plott C."/>
            <person name="Lovell J."/>
            <person name="Lin Y.-M."/>
            <person name="Vaughn R."/>
            <person name="Liu B."/>
            <person name="Li W."/>
            <person name="Simpson S."/>
            <person name="Scheffler B."/>
            <person name="Saski C."/>
            <person name="Grover C."/>
            <person name="Hu G."/>
            <person name="Conover J."/>
            <person name="Carlson J."/>
            <person name="Shu S."/>
            <person name="Boston L."/>
            <person name="Williams M."/>
            <person name="Peterson D."/>
            <person name="Mcgee K."/>
            <person name="Jones D."/>
            <person name="Wendel J."/>
            <person name="Stelly D."/>
            <person name="Grimwood J."/>
            <person name="Schmutz J."/>
        </authorList>
    </citation>
    <scope>NUCLEOTIDE SEQUENCE [LARGE SCALE GENOMIC DNA]</scope>
    <source>
        <strain evidence="1">1808015.09</strain>
    </source>
</reference>
<accession>A0A5D2DWP3</accession>
<proteinExistence type="predicted"/>
<sequence>MGTKPKQRLWWSTESSIRIDRFHGFRRSILNPQQVLLGSQTLSCNCMCCFITFLRNELELTRRKVPRQILHIPGRIEVREELQQLQQLPLSEPGYDP</sequence>
<gene>
    <name evidence="1" type="ORF">ES288_A13G059400v1</name>
</gene>